<protein>
    <recommendedName>
        <fullName evidence="4">CCHC-type domain-containing protein</fullName>
    </recommendedName>
</protein>
<dbReference type="Proteomes" id="UP001516400">
    <property type="component" value="Unassembled WGS sequence"/>
</dbReference>
<dbReference type="AlphaFoldDB" id="A0ABD2P6W0"/>
<comment type="caution">
    <text evidence="2">The sequence shown here is derived from an EMBL/GenBank/DDBJ whole genome shotgun (WGS) entry which is preliminary data.</text>
</comment>
<evidence type="ECO:0008006" key="4">
    <source>
        <dbReference type="Google" id="ProtNLM"/>
    </source>
</evidence>
<dbReference type="EMBL" id="JABFTP020000185">
    <property type="protein sequence ID" value="KAL3286554.1"/>
    <property type="molecule type" value="Genomic_DNA"/>
</dbReference>
<reference evidence="2 3" key="1">
    <citation type="journal article" date="2021" name="BMC Biol.">
        <title>Horizontally acquired antibacterial genes associated with adaptive radiation of ladybird beetles.</title>
        <authorList>
            <person name="Li H.S."/>
            <person name="Tang X.F."/>
            <person name="Huang Y.H."/>
            <person name="Xu Z.Y."/>
            <person name="Chen M.L."/>
            <person name="Du X.Y."/>
            <person name="Qiu B.Y."/>
            <person name="Chen P.T."/>
            <person name="Zhang W."/>
            <person name="Slipinski A."/>
            <person name="Escalona H.E."/>
            <person name="Waterhouse R.M."/>
            <person name="Zwick A."/>
            <person name="Pang H."/>
        </authorList>
    </citation>
    <scope>NUCLEOTIDE SEQUENCE [LARGE SCALE GENOMIC DNA]</scope>
    <source>
        <strain evidence="2">SYSU2018</strain>
    </source>
</reference>
<proteinExistence type="predicted"/>
<evidence type="ECO:0000313" key="3">
    <source>
        <dbReference type="Proteomes" id="UP001516400"/>
    </source>
</evidence>
<organism evidence="2 3">
    <name type="scientific">Cryptolaemus montrouzieri</name>
    <dbReference type="NCBI Taxonomy" id="559131"/>
    <lineage>
        <taxon>Eukaryota</taxon>
        <taxon>Metazoa</taxon>
        <taxon>Ecdysozoa</taxon>
        <taxon>Arthropoda</taxon>
        <taxon>Hexapoda</taxon>
        <taxon>Insecta</taxon>
        <taxon>Pterygota</taxon>
        <taxon>Neoptera</taxon>
        <taxon>Endopterygota</taxon>
        <taxon>Coleoptera</taxon>
        <taxon>Polyphaga</taxon>
        <taxon>Cucujiformia</taxon>
        <taxon>Coccinelloidea</taxon>
        <taxon>Coccinellidae</taxon>
        <taxon>Scymninae</taxon>
        <taxon>Scymnini</taxon>
        <taxon>Cryptolaemus</taxon>
    </lineage>
</organism>
<keyword evidence="3" id="KW-1185">Reference proteome</keyword>
<sequence length="125" mass="14850">MKQLSIIENIPDVKLVKKKLIAEYEKRKLSGKTDKRQVDSCAFTTQDRNCFRCGAFGQYKRNCAKVFQQDERSDSQRVNGYQREEQDLKDDEEDIKAEIHLMVIEVIMLRIKTQRDVKTKMMRMK</sequence>
<evidence type="ECO:0000313" key="2">
    <source>
        <dbReference type="EMBL" id="KAL3286554.1"/>
    </source>
</evidence>
<feature type="region of interest" description="Disordered" evidence="1">
    <location>
        <begin position="70"/>
        <end position="89"/>
    </location>
</feature>
<accession>A0ABD2P6W0</accession>
<evidence type="ECO:0000256" key="1">
    <source>
        <dbReference type="SAM" id="MobiDB-lite"/>
    </source>
</evidence>
<gene>
    <name evidence="2" type="ORF">HHI36_001057</name>
</gene>
<name>A0ABD2P6W0_9CUCU</name>